<dbReference type="AlphaFoldDB" id="A0A1A8Y2D9"/>
<dbReference type="RefSeq" id="WP_186412708.1">
    <property type="nucleotide sequence ID" value="NZ_FLQY01000397.1"/>
</dbReference>
<organism evidence="2 3">
    <name type="scientific">Candidatus Propionivibrio aalborgensis</name>
    <dbReference type="NCBI Taxonomy" id="1860101"/>
    <lineage>
        <taxon>Bacteria</taxon>
        <taxon>Pseudomonadati</taxon>
        <taxon>Pseudomonadota</taxon>
        <taxon>Betaproteobacteria</taxon>
        <taxon>Rhodocyclales</taxon>
        <taxon>Rhodocyclaceae</taxon>
        <taxon>Propionivibrio</taxon>
    </lineage>
</organism>
<dbReference type="Gene3D" id="1.10.10.10">
    <property type="entry name" value="Winged helix-like DNA-binding domain superfamily/Winged helix DNA-binding domain"/>
    <property type="match status" value="1"/>
</dbReference>
<dbReference type="GO" id="GO:0006355">
    <property type="term" value="P:regulation of DNA-templated transcription"/>
    <property type="evidence" value="ECO:0007669"/>
    <property type="project" value="InterPro"/>
</dbReference>
<dbReference type="Proteomes" id="UP000199600">
    <property type="component" value="Unassembled WGS sequence"/>
</dbReference>
<dbReference type="InterPro" id="IPR016032">
    <property type="entry name" value="Sig_transdc_resp-reg_C-effctor"/>
</dbReference>
<accession>A0A1A8Y2D9</accession>
<dbReference type="EMBL" id="FLQY01000397">
    <property type="protein sequence ID" value="SBT11167.1"/>
    <property type="molecule type" value="Genomic_DNA"/>
</dbReference>
<dbReference type="SMART" id="SM00421">
    <property type="entry name" value="HTH_LUXR"/>
    <property type="match status" value="1"/>
</dbReference>
<dbReference type="InterPro" id="IPR036388">
    <property type="entry name" value="WH-like_DNA-bd_sf"/>
</dbReference>
<evidence type="ECO:0000259" key="1">
    <source>
        <dbReference type="SMART" id="SM00421"/>
    </source>
</evidence>
<feature type="domain" description="HTH luxR-type" evidence="1">
    <location>
        <begin position="308"/>
        <end position="365"/>
    </location>
</feature>
<gene>
    <name evidence="2" type="ORF">PROAA_910028</name>
</gene>
<evidence type="ECO:0000313" key="2">
    <source>
        <dbReference type="EMBL" id="SBT11167.1"/>
    </source>
</evidence>
<proteinExistence type="predicted"/>
<sequence>MDREAAYDRALGLIYESAVAPAQTQDALAAMTALLDGDTCHLVGWSRSTGIPLLSISTGLPDDVGPDYAAHYAQIDPRRQLALTQAPGQLLNCNEYFDTRFVSRDEFFQDYLLPQVGLRYLLGSGDLVEESEQMIMIGFQRYKGHSAFQNQEAESLERLLPHLRRSLRLMLYFQKLRDEIGFGETIFEVSHLATLALSSSGQVLWANRRGMALLRAGTWFHEAQGRLRANDADRNACLQSAIRRAVAEAKPSNVNLGVSGGPEHCCLTLIALEGEQAIPIPTNRAALLAVVTANSGQRIATVQQLMDFFRLTPAEARLVRALSHGETIDGYAAHEGLKRTTVKTQLQAALSKTGTRSQKDLVRLVVTLPATRG</sequence>
<keyword evidence="3" id="KW-1185">Reference proteome</keyword>
<dbReference type="SUPFAM" id="SSF46894">
    <property type="entry name" value="C-terminal effector domain of the bipartite response regulators"/>
    <property type="match status" value="1"/>
</dbReference>
<dbReference type="GO" id="GO:0003677">
    <property type="term" value="F:DNA binding"/>
    <property type="evidence" value="ECO:0007669"/>
    <property type="project" value="InterPro"/>
</dbReference>
<dbReference type="InterPro" id="IPR000792">
    <property type="entry name" value="Tscrpt_reg_LuxR_C"/>
</dbReference>
<reference evidence="2 3" key="1">
    <citation type="submission" date="2016-06" db="EMBL/GenBank/DDBJ databases">
        <authorList>
            <person name="Kjaerup R.B."/>
            <person name="Dalgaard T.S."/>
            <person name="Juul-Madsen H.R."/>
        </authorList>
    </citation>
    <scope>NUCLEOTIDE SEQUENCE [LARGE SCALE GENOMIC DNA]</scope>
    <source>
        <strain evidence="2">2</strain>
    </source>
</reference>
<name>A0A1A8Y2D9_9RHOO</name>
<evidence type="ECO:0000313" key="3">
    <source>
        <dbReference type="Proteomes" id="UP000199600"/>
    </source>
</evidence>
<protein>
    <recommendedName>
        <fullName evidence="1">HTH luxR-type domain-containing protein</fullName>
    </recommendedName>
</protein>